<dbReference type="SUPFAM" id="SSF49562">
    <property type="entry name" value="C2 domain (Calcium/lipid-binding domain, CaLB)"/>
    <property type="match status" value="1"/>
</dbReference>
<evidence type="ECO:0000256" key="8">
    <source>
        <dbReference type="ARBA" id="ARBA00023674"/>
    </source>
</evidence>
<dbReference type="SUPFAM" id="SSF47473">
    <property type="entry name" value="EF-hand"/>
    <property type="match status" value="1"/>
</dbReference>
<feature type="region of interest" description="Disordered" evidence="12">
    <location>
        <begin position="1283"/>
        <end position="1326"/>
    </location>
</feature>
<organism evidence="15 16">
    <name type="scientific">Clavelina lepadiformis</name>
    <name type="common">Light-bulb sea squirt</name>
    <name type="synonym">Ascidia lepadiformis</name>
    <dbReference type="NCBI Taxonomy" id="159417"/>
    <lineage>
        <taxon>Eukaryota</taxon>
        <taxon>Metazoa</taxon>
        <taxon>Chordata</taxon>
        <taxon>Tunicata</taxon>
        <taxon>Ascidiacea</taxon>
        <taxon>Aplousobranchia</taxon>
        <taxon>Clavelinidae</taxon>
        <taxon>Clavelina</taxon>
    </lineage>
</organism>
<dbReference type="PRINTS" id="PR00390">
    <property type="entry name" value="PHPHLIPASEC"/>
</dbReference>
<dbReference type="InterPro" id="IPR011992">
    <property type="entry name" value="EF-hand-dom_pair"/>
</dbReference>
<evidence type="ECO:0000256" key="12">
    <source>
        <dbReference type="SAM" id="MobiDB-lite"/>
    </source>
</evidence>
<dbReference type="CDD" id="cd08591">
    <property type="entry name" value="PI-PLCc_beta"/>
    <property type="match status" value="1"/>
</dbReference>
<evidence type="ECO:0000256" key="3">
    <source>
        <dbReference type="ARBA" id="ARBA00022801"/>
    </source>
</evidence>
<dbReference type="Pfam" id="PF08703">
    <property type="entry name" value="PLC-beta_C"/>
    <property type="match status" value="1"/>
</dbReference>
<dbReference type="InterPro" id="IPR016280">
    <property type="entry name" value="PLC-beta"/>
</dbReference>
<sequence length="1326" mass="151702">MAGAEAAVHKVNIDKPQIPQRLLKGSKFLKWPKSDGDDSVAVPVTLRVDPKGYVLYWHEPNKDTECLEISSIRDTRFGKYAREPKQEKLDRMISGDPQLGKMVSDPTIPLNERCFTIVYGVKLVELNFLNFISVDKNPLEVVKEWADFLLKLAYHPTTRHISVETSIEKAFTKLKLETNQFGEIPVKKLYKMLGGRKRVESVLNSVGLITSKKNSTIDPEEFQLSRFKKLLQLCCLRTEMDSVFAELGFGAKRMYITKQKMKDFVNTVQRDPKLNEILYPFTTDDQAGDYIQEYEPNIMFSQRGQLTPEGFDAYLQSDDNNIVGIEKYAEHQDMTLPLSHYFINSSHNTYLTGTQYRSKSSAEMYRQVLLTGCRCVELDCWDGDDEPIINHGFTLCTPVLFRDVVEAINESAFKTSPYPVILSFENHVDNPQQQAKMAQYCRDIFKEKLLIDPLDEFPIESNKILPPPKDLLYKIIVKNKKQRPKKGASTVTKSSTEETSKDRSKSGSIQSETALLSKAQSLHQNSTAGNGKRTNTQLANNKKSTSPVLPSTNGSNGVNLTSDIIGSTDFTDCEKVAEKLENMSLKISTSSPAYLACPNTDTTKEEPTSRKNSTEESSDSTKKTEASLTNGDDKLQNDEDSPDSNDTETLKEAKDEDDDDEDDEDEGSITNLDYKENAEDCGTALKESKAYGAMSSLVNYIQPVRFKSFEISERRSRSYEISSFTETAALRLLTFYPLEFVRYNRRQTSRIYPKGARMDSSNYMPQVFWNAGCQFVALNFQMLDLPMQVNFGLFEFNGGTGYMLKPELMRKKDRMFDPFSQSIDGIVATTLTIRVISGQFLSSSRLSTFVEVEMYGLPKDTYRKQRTKTIEHNSINPCYNSNGFTFTKIILPELAILRIAVLDNGGNMIGQRFLRVEGLRPGYRYITLRNEGNQPLTMPSLFVHLQVDDYVPDIHKSLADALANPITYLRDQEIEEKQRQERRKAMKVLLDEREKEMFDPSHIPAGYGTIPKKHPKPKTKQEQKKSESSLSTARPVHRSSSSVSNSEKIDNNQLVGKFVPQTVNDLKLKTMYEKLENEQKKRVEKFKKRQLQVFTACYNQMFSTPRRSSVLPVLRSPFSRRPSIADVSIDTNPALPDEAKKSELIKLLKDHYLEEKNYRFEKLPQFIQKFAELIKRHQKHELEKLQDIAQKEQDAVQKQKDADKETKIKNIPSNLSKEEVEEKRKDITDRHIQDCVAIRRTLAKKQGERLEKVHTTQVEILESLEEEEKLMKQKIDKEYKEKVANASDEYERLRSEINSRRQGSGSTVSTSSTLQDEPLRRRKQTI</sequence>
<dbReference type="InterPro" id="IPR035892">
    <property type="entry name" value="C2_domain_sf"/>
</dbReference>
<feature type="compositionally biased region" description="Polar residues" evidence="12">
    <location>
        <begin position="507"/>
        <end position="562"/>
    </location>
</feature>
<dbReference type="InterPro" id="IPR014815">
    <property type="entry name" value="PLC-beta_C"/>
</dbReference>
<dbReference type="PROSITE" id="PS50007">
    <property type="entry name" value="PIPLC_X_DOMAIN"/>
    <property type="match status" value="1"/>
</dbReference>
<dbReference type="Pfam" id="PF22631">
    <property type="entry name" value="PLCB1-4-like_EFh"/>
    <property type="match status" value="1"/>
</dbReference>
<dbReference type="InterPro" id="IPR042531">
    <property type="entry name" value="PLC-beta_C_sf"/>
</dbReference>
<feature type="region of interest" description="Disordered" evidence="12">
    <location>
        <begin position="999"/>
        <end position="1048"/>
    </location>
</feature>
<dbReference type="Gene3D" id="1.10.238.10">
    <property type="entry name" value="EF-hand"/>
    <property type="match status" value="1"/>
</dbReference>
<dbReference type="InterPro" id="IPR001192">
    <property type="entry name" value="PI-PLC_fam"/>
</dbReference>
<feature type="coiled-coil region" evidence="11">
    <location>
        <begin position="1175"/>
        <end position="1202"/>
    </location>
</feature>
<dbReference type="InterPro" id="IPR053945">
    <property type="entry name" value="PLCB1-4-like_EFh"/>
</dbReference>
<dbReference type="SMART" id="SM00239">
    <property type="entry name" value="C2"/>
    <property type="match status" value="1"/>
</dbReference>
<evidence type="ECO:0000256" key="4">
    <source>
        <dbReference type="ARBA" id="ARBA00022837"/>
    </source>
</evidence>
<dbReference type="Gene3D" id="2.60.40.150">
    <property type="entry name" value="C2 domain"/>
    <property type="match status" value="1"/>
</dbReference>
<feature type="domain" description="C2" evidence="13">
    <location>
        <begin position="811"/>
        <end position="936"/>
    </location>
</feature>
<dbReference type="InterPro" id="IPR000909">
    <property type="entry name" value="PLipase_C_PInositol-sp_X_dom"/>
</dbReference>
<dbReference type="PIRSF" id="PIRSF000956">
    <property type="entry name" value="PLC-beta"/>
    <property type="match status" value="1"/>
</dbReference>
<dbReference type="CDD" id="cd00275">
    <property type="entry name" value="C2_PLC_like"/>
    <property type="match status" value="1"/>
</dbReference>
<comment type="catalytic activity">
    <reaction evidence="8">
        <text>a 1,2-diacyl-sn-glycero-3-phospho-(1D-myo-inositol-4,5-bisphosphate) + H2O = 1D-myo-inositol 1,4,5-trisphosphate + a 1,2-diacyl-sn-glycerol + H(+)</text>
        <dbReference type="Rhea" id="RHEA:33179"/>
        <dbReference type="ChEBI" id="CHEBI:15377"/>
        <dbReference type="ChEBI" id="CHEBI:15378"/>
        <dbReference type="ChEBI" id="CHEBI:17815"/>
        <dbReference type="ChEBI" id="CHEBI:58456"/>
        <dbReference type="ChEBI" id="CHEBI:203600"/>
        <dbReference type="EC" id="3.1.4.11"/>
    </reaction>
    <physiologicalReaction direction="left-to-right" evidence="8">
        <dbReference type="Rhea" id="RHEA:33180"/>
    </physiologicalReaction>
</comment>
<feature type="compositionally biased region" description="Basic and acidic residues" evidence="12">
    <location>
        <begin position="495"/>
        <end position="505"/>
    </location>
</feature>
<keyword evidence="3 10" id="KW-0378">Hydrolase</keyword>
<dbReference type="InterPro" id="IPR037862">
    <property type="entry name" value="PLC-beta_PH"/>
</dbReference>
<dbReference type="EC" id="3.1.4.11" evidence="10"/>
<evidence type="ECO:0000256" key="10">
    <source>
        <dbReference type="PIRNR" id="PIRNR000956"/>
    </source>
</evidence>
<keyword evidence="11" id="KW-0175">Coiled coil</keyword>
<feature type="region of interest" description="Disordered" evidence="12">
    <location>
        <begin position="484"/>
        <end position="562"/>
    </location>
</feature>
<evidence type="ECO:0000256" key="1">
    <source>
        <dbReference type="ARBA" id="ARBA00001913"/>
    </source>
</evidence>
<feature type="compositionally biased region" description="Basic and acidic residues" evidence="12">
    <location>
        <begin position="602"/>
        <end position="637"/>
    </location>
</feature>
<evidence type="ECO:0000259" key="14">
    <source>
        <dbReference type="PROSITE" id="PS50008"/>
    </source>
</evidence>
<evidence type="ECO:0000256" key="7">
    <source>
        <dbReference type="ARBA" id="ARBA00023224"/>
    </source>
</evidence>
<dbReference type="Pfam" id="PF09279">
    <property type="entry name" value="EF-hand_like"/>
    <property type="match status" value="1"/>
</dbReference>
<evidence type="ECO:0000313" key="16">
    <source>
        <dbReference type="Proteomes" id="UP001642483"/>
    </source>
</evidence>
<evidence type="ECO:0000256" key="5">
    <source>
        <dbReference type="ARBA" id="ARBA00022963"/>
    </source>
</evidence>
<dbReference type="EMBL" id="CAWYQH010000035">
    <property type="protein sequence ID" value="CAK8676478.1"/>
    <property type="molecule type" value="Genomic_DNA"/>
</dbReference>
<proteinExistence type="predicted"/>
<feature type="compositionally biased region" description="Basic and acidic residues" evidence="12">
    <location>
        <begin position="1283"/>
        <end position="1299"/>
    </location>
</feature>
<dbReference type="Proteomes" id="UP001642483">
    <property type="component" value="Unassembled WGS sequence"/>
</dbReference>
<reference evidence="15 16" key="1">
    <citation type="submission" date="2024-02" db="EMBL/GenBank/DDBJ databases">
        <authorList>
            <person name="Daric V."/>
            <person name="Darras S."/>
        </authorList>
    </citation>
    <scope>NUCLEOTIDE SEQUENCE [LARGE SCALE GENOMIC DNA]</scope>
</reference>
<dbReference type="SUPFAM" id="SSF69989">
    <property type="entry name" value="C-terminal domain of PLC-beta"/>
    <property type="match status" value="1"/>
</dbReference>
<comment type="cofactor">
    <cofactor evidence="1">
        <name>Ca(2+)</name>
        <dbReference type="ChEBI" id="CHEBI:29108"/>
    </cofactor>
</comment>
<dbReference type="InterPro" id="IPR001711">
    <property type="entry name" value="PLipase_C_Pinositol-sp_Y"/>
</dbReference>
<keyword evidence="7 10" id="KW-0807">Transducer</keyword>
<dbReference type="SMART" id="SM00148">
    <property type="entry name" value="PLCXc"/>
    <property type="match status" value="1"/>
</dbReference>
<dbReference type="Gene3D" id="2.30.29.240">
    <property type="match status" value="1"/>
</dbReference>
<feature type="domain" description="PI-PLC Y-box" evidence="14">
    <location>
        <begin position="694"/>
        <end position="810"/>
    </location>
</feature>
<evidence type="ECO:0000256" key="9">
    <source>
        <dbReference type="ARBA" id="ARBA00023726"/>
    </source>
</evidence>
<dbReference type="SUPFAM" id="SSF50729">
    <property type="entry name" value="PH domain-like"/>
    <property type="match status" value="1"/>
</dbReference>
<evidence type="ECO:0000256" key="6">
    <source>
        <dbReference type="ARBA" id="ARBA00023098"/>
    </source>
</evidence>
<evidence type="ECO:0000313" key="15">
    <source>
        <dbReference type="EMBL" id="CAK8676478.1"/>
    </source>
</evidence>
<evidence type="ECO:0000259" key="13">
    <source>
        <dbReference type="PROSITE" id="PS50004"/>
    </source>
</evidence>
<accession>A0ABP0F9T0</accession>
<keyword evidence="6 10" id="KW-0443">Lipid metabolism</keyword>
<dbReference type="PROSITE" id="PS50008">
    <property type="entry name" value="PIPLC_Y_DOMAIN"/>
    <property type="match status" value="1"/>
</dbReference>
<dbReference type="Pfam" id="PF00388">
    <property type="entry name" value="PI-PLC-X"/>
    <property type="match status" value="1"/>
</dbReference>
<dbReference type="Pfam" id="PF00387">
    <property type="entry name" value="PI-PLC-Y"/>
    <property type="match status" value="1"/>
</dbReference>
<dbReference type="PROSITE" id="PS50004">
    <property type="entry name" value="C2"/>
    <property type="match status" value="1"/>
</dbReference>
<dbReference type="InterPro" id="IPR017946">
    <property type="entry name" value="PLC-like_Pdiesterase_TIM-brl"/>
</dbReference>
<feature type="compositionally biased region" description="Acidic residues" evidence="12">
    <location>
        <begin position="655"/>
        <end position="667"/>
    </location>
</feature>
<comment type="caution">
    <text evidence="15">The sequence shown here is derived from an EMBL/GenBank/DDBJ whole genome shotgun (WGS) entry which is preliminary data.</text>
</comment>
<dbReference type="SMART" id="SM00149">
    <property type="entry name" value="PLCYc"/>
    <property type="match status" value="1"/>
</dbReference>
<dbReference type="InterPro" id="IPR015359">
    <property type="entry name" value="PLC_EF-hand-like"/>
</dbReference>
<keyword evidence="4" id="KW-0106">Calcium</keyword>
<keyword evidence="5 10" id="KW-0442">Lipid degradation</keyword>
<evidence type="ECO:0000256" key="11">
    <source>
        <dbReference type="SAM" id="Coils"/>
    </source>
</evidence>
<name>A0ABP0F9T0_CLALP</name>
<comment type="catalytic activity">
    <reaction evidence="9">
        <text>a 1,2-diacyl-sn-glycero-3-phospho-(1D-myo-inositol) + H2O = 1D-myo-inositol 1-phosphate + a 1,2-diacyl-sn-glycerol + H(+)</text>
        <dbReference type="Rhea" id="RHEA:43484"/>
        <dbReference type="ChEBI" id="CHEBI:15377"/>
        <dbReference type="ChEBI" id="CHEBI:15378"/>
        <dbReference type="ChEBI" id="CHEBI:17815"/>
        <dbReference type="ChEBI" id="CHEBI:57880"/>
        <dbReference type="ChEBI" id="CHEBI:58433"/>
    </reaction>
    <physiologicalReaction direction="left-to-right" evidence="9">
        <dbReference type="Rhea" id="RHEA:43485"/>
    </physiologicalReaction>
</comment>
<dbReference type="CDD" id="cd13361">
    <property type="entry name" value="PH_PLC_beta"/>
    <property type="match status" value="1"/>
</dbReference>
<dbReference type="SUPFAM" id="SSF51695">
    <property type="entry name" value="PLC-like phosphodiesterases"/>
    <property type="match status" value="1"/>
</dbReference>
<dbReference type="InterPro" id="IPR000008">
    <property type="entry name" value="C2_dom"/>
</dbReference>
<keyword evidence="2" id="KW-0597">Phosphoprotein</keyword>
<dbReference type="Pfam" id="PF17787">
    <property type="entry name" value="PH_14"/>
    <property type="match status" value="1"/>
</dbReference>
<dbReference type="PANTHER" id="PTHR10336:SF149">
    <property type="entry name" value="1-PHOSPHATIDYLINOSITOL 4,5-BISPHOSPHATE PHOSPHODIESTERASE CLASSES I AND II"/>
    <property type="match status" value="1"/>
</dbReference>
<feature type="compositionally biased region" description="Low complexity" evidence="12">
    <location>
        <begin position="1303"/>
        <end position="1313"/>
    </location>
</feature>
<evidence type="ECO:0000256" key="2">
    <source>
        <dbReference type="ARBA" id="ARBA00022553"/>
    </source>
</evidence>
<dbReference type="Gene3D" id="3.20.20.190">
    <property type="entry name" value="Phosphatidylinositol (PI) phosphodiesterase"/>
    <property type="match status" value="2"/>
</dbReference>
<gene>
    <name evidence="15" type="ORF">CVLEPA_LOCUS5948</name>
</gene>
<keyword evidence="16" id="KW-1185">Reference proteome</keyword>
<protein>
    <recommendedName>
        <fullName evidence="10">1-phosphatidylinositol 4,5-bisphosphate phosphodiesterase</fullName>
        <ecNumber evidence="10">3.1.4.11</ecNumber>
    </recommendedName>
</protein>
<dbReference type="PANTHER" id="PTHR10336">
    <property type="entry name" value="PHOSPHOINOSITIDE-SPECIFIC PHOSPHOLIPASE C FAMILY PROTEIN"/>
    <property type="match status" value="1"/>
</dbReference>
<dbReference type="CDD" id="cd16200">
    <property type="entry name" value="EFh_PI-PLCbeta"/>
    <property type="match status" value="1"/>
</dbReference>
<dbReference type="Gene3D" id="1.20.1230.10">
    <property type="entry name" value="Phospholipase C beta, distal C-terminal domain"/>
    <property type="match status" value="1"/>
</dbReference>
<feature type="region of interest" description="Disordered" evidence="12">
    <location>
        <begin position="592"/>
        <end position="675"/>
    </location>
</feature>